<proteinExistence type="predicted"/>
<dbReference type="Proteomes" id="UP000233786">
    <property type="component" value="Unassembled WGS sequence"/>
</dbReference>
<feature type="region of interest" description="Disordered" evidence="1">
    <location>
        <begin position="1"/>
        <end position="35"/>
    </location>
</feature>
<evidence type="ECO:0000313" key="2">
    <source>
        <dbReference type="EMBL" id="PKW16717.1"/>
    </source>
</evidence>
<name>A0A2N3Y1C2_SACSN</name>
<comment type="caution">
    <text evidence="2">The sequence shown here is derived from an EMBL/GenBank/DDBJ whole genome shotgun (WGS) entry which is preliminary data.</text>
</comment>
<organism evidence="2 3">
    <name type="scientific">Saccharopolyspora spinosa</name>
    <dbReference type="NCBI Taxonomy" id="60894"/>
    <lineage>
        <taxon>Bacteria</taxon>
        <taxon>Bacillati</taxon>
        <taxon>Actinomycetota</taxon>
        <taxon>Actinomycetes</taxon>
        <taxon>Pseudonocardiales</taxon>
        <taxon>Pseudonocardiaceae</taxon>
        <taxon>Saccharopolyspora</taxon>
    </lineage>
</organism>
<gene>
    <name evidence="2" type="ORF">A8926_4589</name>
</gene>
<dbReference type="EMBL" id="PJNB01000001">
    <property type="protein sequence ID" value="PKW16717.1"/>
    <property type="molecule type" value="Genomic_DNA"/>
</dbReference>
<evidence type="ECO:0000313" key="3">
    <source>
        <dbReference type="Proteomes" id="UP000233786"/>
    </source>
</evidence>
<sequence>MPPSTVEEALAESLQTAQRPRALQWQAAPDPDPDR</sequence>
<evidence type="ECO:0000256" key="1">
    <source>
        <dbReference type="SAM" id="MobiDB-lite"/>
    </source>
</evidence>
<accession>A0A2N3Y1C2</accession>
<dbReference type="AlphaFoldDB" id="A0A2N3Y1C2"/>
<protein>
    <submittedName>
        <fullName evidence="2">Uncharacterized protein</fullName>
    </submittedName>
</protein>
<reference evidence="2" key="1">
    <citation type="submission" date="2017-12" db="EMBL/GenBank/DDBJ databases">
        <title>Sequencing the genomes of 1000 Actinobacteria strains.</title>
        <authorList>
            <person name="Klenk H.-P."/>
        </authorList>
    </citation>
    <scope>NUCLEOTIDE SEQUENCE [LARGE SCALE GENOMIC DNA]</scope>
    <source>
        <strain evidence="2">DSM 44228</strain>
    </source>
</reference>
<keyword evidence="3" id="KW-1185">Reference proteome</keyword>